<organism evidence="1 2">
    <name type="scientific">Smittium simulii</name>
    <dbReference type="NCBI Taxonomy" id="133385"/>
    <lineage>
        <taxon>Eukaryota</taxon>
        <taxon>Fungi</taxon>
        <taxon>Fungi incertae sedis</taxon>
        <taxon>Zoopagomycota</taxon>
        <taxon>Kickxellomycotina</taxon>
        <taxon>Harpellomycetes</taxon>
        <taxon>Harpellales</taxon>
        <taxon>Legeriomycetaceae</taxon>
        <taxon>Smittium</taxon>
    </lineage>
</organism>
<dbReference type="Proteomes" id="UP000245383">
    <property type="component" value="Unassembled WGS sequence"/>
</dbReference>
<sequence length="297" mass="33345">MSATYLEVYSKLAKALSNIEDNVFRSPLTNKKRKENFFSCPKSSTMKYLPPAVKEIASTTAKSADSKLHNNPEILPENDNFVFAHTIRVLLSDLAITISQALIEPKALYALGTAKNATRRAGLSRPFQMRQQTTQKPYSDNGFAHAQQTQTTASTAPKVFLGGVAAESEGIGRFLLESFQGIQDSVQKSEFRQAKGFDKNNFIGFRGIVLDSNTEFNVFKNTFKDMGKAVISVRDIRIKFFYRLQQHSMGKVAGYRFYFGLWAPSETLTHINAKNLFAILYAPQLRSVVDVRFALNR</sequence>
<dbReference type="EMBL" id="MBFR01000325">
    <property type="protein sequence ID" value="PVU89287.1"/>
    <property type="molecule type" value="Genomic_DNA"/>
</dbReference>
<gene>
    <name evidence="1" type="ORF">BB561_005439</name>
</gene>
<evidence type="ECO:0000313" key="2">
    <source>
        <dbReference type="Proteomes" id="UP000245383"/>
    </source>
</evidence>
<keyword evidence="2" id="KW-1185">Reference proteome</keyword>
<reference evidence="1 2" key="1">
    <citation type="journal article" date="2018" name="MBio">
        <title>Comparative Genomics Reveals the Core Gene Toolbox for the Fungus-Insect Symbiosis.</title>
        <authorList>
            <person name="Wang Y."/>
            <person name="Stata M."/>
            <person name="Wang W."/>
            <person name="Stajich J.E."/>
            <person name="White M.M."/>
            <person name="Moncalvo J.M."/>
        </authorList>
    </citation>
    <scope>NUCLEOTIDE SEQUENCE [LARGE SCALE GENOMIC DNA]</scope>
    <source>
        <strain evidence="1 2">SWE-8-4</strain>
    </source>
</reference>
<protein>
    <submittedName>
        <fullName evidence="1">Uncharacterized protein</fullName>
    </submittedName>
</protein>
<dbReference type="AlphaFoldDB" id="A0A2T9YAE0"/>
<comment type="caution">
    <text evidence="1">The sequence shown here is derived from an EMBL/GenBank/DDBJ whole genome shotgun (WGS) entry which is preliminary data.</text>
</comment>
<proteinExistence type="predicted"/>
<dbReference type="OrthoDB" id="5545891at2759"/>
<name>A0A2T9YAE0_9FUNG</name>
<accession>A0A2T9YAE0</accession>
<evidence type="ECO:0000313" key="1">
    <source>
        <dbReference type="EMBL" id="PVU89287.1"/>
    </source>
</evidence>